<feature type="compositionally biased region" description="Low complexity" evidence="1">
    <location>
        <begin position="109"/>
        <end position="131"/>
    </location>
</feature>
<feature type="signal peptide" evidence="2">
    <location>
        <begin position="1"/>
        <end position="28"/>
    </location>
</feature>
<dbReference type="Proteomes" id="UP000578449">
    <property type="component" value="Unassembled WGS sequence"/>
</dbReference>
<feature type="region of interest" description="Disordered" evidence="1">
    <location>
        <begin position="66"/>
        <end position="258"/>
    </location>
</feature>
<accession>A0A840PA57</accession>
<feature type="compositionally biased region" description="Basic and acidic residues" evidence="1">
    <location>
        <begin position="161"/>
        <end position="170"/>
    </location>
</feature>
<feature type="region of interest" description="Disordered" evidence="1">
    <location>
        <begin position="285"/>
        <end position="329"/>
    </location>
</feature>
<feature type="compositionally biased region" description="Low complexity" evidence="1">
    <location>
        <begin position="241"/>
        <end position="258"/>
    </location>
</feature>
<feature type="chain" id="PRO_5032766600" evidence="2">
    <location>
        <begin position="29"/>
        <end position="494"/>
    </location>
</feature>
<evidence type="ECO:0000313" key="4">
    <source>
        <dbReference type="Proteomes" id="UP000578449"/>
    </source>
</evidence>
<feature type="compositionally biased region" description="Pro residues" evidence="1">
    <location>
        <begin position="88"/>
        <end position="108"/>
    </location>
</feature>
<dbReference type="EMBL" id="JACHGN010000012">
    <property type="protein sequence ID" value="MBB5135889.1"/>
    <property type="molecule type" value="Genomic_DNA"/>
</dbReference>
<dbReference type="RefSeq" id="WP_185052809.1">
    <property type="nucleotide sequence ID" value="NZ_BAABIX010000024.1"/>
</dbReference>
<evidence type="ECO:0000256" key="1">
    <source>
        <dbReference type="SAM" id="MobiDB-lite"/>
    </source>
</evidence>
<organism evidence="3 4">
    <name type="scientific">Thermocatellispora tengchongensis</name>
    <dbReference type="NCBI Taxonomy" id="1073253"/>
    <lineage>
        <taxon>Bacteria</taxon>
        <taxon>Bacillati</taxon>
        <taxon>Actinomycetota</taxon>
        <taxon>Actinomycetes</taxon>
        <taxon>Streptosporangiales</taxon>
        <taxon>Streptosporangiaceae</taxon>
        <taxon>Thermocatellispora</taxon>
    </lineage>
</organism>
<keyword evidence="2" id="KW-0732">Signal</keyword>
<dbReference type="AlphaFoldDB" id="A0A840PA57"/>
<evidence type="ECO:0000256" key="2">
    <source>
        <dbReference type="SAM" id="SignalP"/>
    </source>
</evidence>
<sequence>MSRRILLTSLAASALVAPILVQAPPAAAEGLEIRSISLRPMSPTVGPKGSVRMVIEVVARGASGRDGVTIKVEPSRHGGAQAQRPHAQPTPPLSSPPPPIPAPDPAQPAQPANPAQPAQPVQPDSAQQVPAQPEPSAPVVQPQPQPLPQQAGPPKQSKQPKQGEKPKQAEQSKQAEQPKHPKSPKPAQQDLQQDLSQDPEAVQPAQPQVPAQPAQPAQSAPPVTGQYQWPLPQAPLPQPSPGSQVPQPAQQVLPVPQEPGSWLQIPPYVVQLEPQAPIPPLTAQHAQIRPAGSSVQAVEGRPAIQGRPAARPRSGAGLDERARAEGRAAAPAYQLQVRPSELGEEWQTWRFLPTRGLDRWYPAGRWTVTAVARNADGQTVTSVMVFWLKRETMFSGLKVERVRDGDRVTVRVSGLLNRVDPKGYIDYAPFPGQPVEILHRHPDGVQWTRLASATTDRYGRFERRFTGSSQGEWRVQYRGSEAYAPEVSAPRQAG</sequence>
<gene>
    <name evidence="3" type="ORF">HNP84_005633</name>
</gene>
<reference evidence="3 4" key="1">
    <citation type="submission" date="2020-08" db="EMBL/GenBank/DDBJ databases">
        <title>Genomic Encyclopedia of Type Strains, Phase IV (KMG-IV): sequencing the most valuable type-strain genomes for metagenomic binning, comparative biology and taxonomic classification.</title>
        <authorList>
            <person name="Goeker M."/>
        </authorList>
    </citation>
    <scope>NUCLEOTIDE SEQUENCE [LARGE SCALE GENOMIC DNA]</scope>
    <source>
        <strain evidence="3 4">DSM 45615</strain>
    </source>
</reference>
<feature type="compositionally biased region" description="Low complexity" evidence="1">
    <location>
        <begin position="188"/>
        <end position="231"/>
    </location>
</feature>
<protein>
    <submittedName>
        <fullName evidence="3">Uncharacterized protein</fullName>
    </submittedName>
</protein>
<proteinExistence type="predicted"/>
<name>A0A840PA57_9ACTN</name>
<feature type="compositionally biased region" description="Pro residues" evidence="1">
    <location>
        <begin position="132"/>
        <end position="147"/>
    </location>
</feature>
<comment type="caution">
    <text evidence="3">The sequence shown here is derived from an EMBL/GenBank/DDBJ whole genome shotgun (WGS) entry which is preliminary data.</text>
</comment>
<evidence type="ECO:0000313" key="3">
    <source>
        <dbReference type="EMBL" id="MBB5135889.1"/>
    </source>
</evidence>
<keyword evidence="4" id="KW-1185">Reference proteome</keyword>